<comment type="pathway">
    <text evidence="1">tRNA modification; 5-methoxycarbonylmethyl-2-thiouridine-tRNA biosynthesis.</text>
</comment>
<protein>
    <recommendedName>
        <fullName evidence="1">Ubiquitin-related modifier 1</fullName>
    </recommendedName>
</protein>
<dbReference type="Pfam" id="PF09138">
    <property type="entry name" value="Urm1"/>
    <property type="match status" value="1"/>
</dbReference>
<dbReference type="InterPro" id="IPR015221">
    <property type="entry name" value="Urm1"/>
</dbReference>
<dbReference type="EMBL" id="JASNQZ010000015">
    <property type="protein sequence ID" value="KAL0946195.1"/>
    <property type="molecule type" value="Genomic_DNA"/>
</dbReference>
<comment type="similarity">
    <text evidence="1">Belongs to the URM1 family.</text>
</comment>
<proteinExistence type="inferred from homology"/>
<evidence type="ECO:0000313" key="2">
    <source>
        <dbReference type="EMBL" id="KAL0946195.1"/>
    </source>
</evidence>
<gene>
    <name evidence="2" type="ORF">HGRIS_012455</name>
</gene>
<comment type="subcellular location">
    <subcellularLocation>
        <location evidence="1">Cytoplasm</location>
    </subcellularLocation>
</comment>
<accession>A0ABR3IS97</accession>
<name>A0ABR3IS97_9AGAR</name>
<dbReference type="InterPro" id="IPR012675">
    <property type="entry name" value="Beta-grasp_dom_sf"/>
</dbReference>
<keyword evidence="1" id="KW-0819">tRNA processing</keyword>
<evidence type="ECO:0000313" key="3">
    <source>
        <dbReference type="Proteomes" id="UP001556367"/>
    </source>
</evidence>
<dbReference type="Proteomes" id="UP001556367">
    <property type="component" value="Unassembled WGS sequence"/>
</dbReference>
<keyword evidence="1" id="KW-0963">Cytoplasm</keyword>
<sequence>MSSQTLSLKIVFQGGLDTLFAGQRELQISIPSHVLRDNSTIAPAADADPSTTKPADVTYLIHHLRDHHLKERVELFMQDGTVYVAKNLM</sequence>
<organism evidence="2 3">
    <name type="scientific">Hohenbuehelia grisea</name>
    <dbReference type="NCBI Taxonomy" id="104357"/>
    <lineage>
        <taxon>Eukaryota</taxon>
        <taxon>Fungi</taxon>
        <taxon>Dikarya</taxon>
        <taxon>Basidiomycota</taxon>
        <taxon>Agaricomycotina</taxon>
        <taxon>Agaricomycetes</taxon>
        <taxon>Agaricomycetidae</taxon>
        <taxon>Agaricales</taxon>
        <taxon>Pleurotineae</taxon>
        <taxon>Pleurotaceae</taxon>
        <taxon>Hohenbuehelia</taxon>
    </lineage>
</organism>
<reference evidence="3" key="1">
    <citation type="submission" date="2024-06" db="EMBL/GenBank/DDBJ databases">
        <title>Multi-omics analyses provide insights into the biosynthesis of the anticancer antibiotic pleurotin in Hohenbuehelia grisea.</title>
        <authorList>
            <person name="Weaver J.A."/>
            <person name="Alberti F."/>
        </authorList>
    </citation>
    <scope>NUCLEOTIDE SEQUENCE [LARGE SCALE GENOMIC DNA]</scope>
    <source>
        <strain evidence="3">T-177</strain>
    </source>
</reference>
<dbReference type="Gene3D" id="3.10.20.30">
    <property type="match status" value="1"/>
</dbReference>
<evidence type="ECO:0000256" key="1">
    <source>
        <dbReference type="RuleBase" id="RU361182"/>
    </source>
</evidence>
<comment type="caution">
    <text evidence="2">The sequence shown here is derived from an EMBL/GenBank/DDBJ whole genome shotgun (WGS) entry which is preliminary data.</text>
</comment>
<keyword evidence="3" id="KW-1185">Reference proteome</keyword>